<gene>
    <name evidence="1" type="ORF">MKW94_019116</name>
</gene>
<evidence type="ECO:0000313" key="1">
    <source>
        <dbReference type="EMBL" id="MCL7028676.1"/>
    </source>
</evidence>
<organism evidence="1 2">
    <name type="scientific">Papaver nudicaule</name>
    <name type="common">Iceland poppy</name>
    <dbReference type="NCBI Taxonomy" id="74823"/>
    <lineage>
        <taxon>Eukaryota</taxon>
        <taxon>Viridiplantae</taxon>
        <taxon>Streptophyta</taxon>
        <taxon>Embryophyta</taxon>
        <taxon>Tracheophyta</taxon>
        <taxon>Spermatophyta</taxon>
        <taxon>Magnoliopsida</taxon>
        <taxon>Ranunculales</taxon>
        <taxon>Papaveraceae</taxon>
        <taxon>Papaveroideae</taxon>
        <taxon>Papaver</taxon>
    </lineage>
</organism>
<dbReference type="AlphaFoldDB" id="A0AA41S4W8"/>
<keyword evidence="2" id="KW-1185">Reference proteome</keyword>
<protein>
    <submittedName>
        <fullName evidence="1">Uncharacterized protein</fullName>
    </submittedName>
</protein>
<proteinExistence type="predicted"/>
<comment type="caution">
    <text evidence="1">The sequence shown here is derived from an EMBL/GenBank/DDBJ whole genome shotgun (WGS) entry which is preliminary data.</text>
</comment>
<dbReference type="EMBL" id="JAJJMA010082220">
    <property type="protein sequence ID" value="MCL7028676.1"/>
    <property type="molecule type" value="Genomic_DNA"/>
</dbReference>
<accession>A0AA41S4W8</accession>
<reference evidence="1" key="1">
    <citation type="submission" date="2022-03" db="EMBL/GenBank/DDBJ databases">
        <title>A functionally conserved STORR gene fusion in Papaver species that diverged 16.8 million years ago.</title>
        <authorList>
            <person name="Catania T."/>
        </authorList>
    </citation>
    <scope>NUCLEOTIDE SEQUENCE</scope>
    <source>
        <strain evidence="1">S-191538</strain>
    </source>
</reference>
<dbReference type="Proteomes" id="UP001177140">
    <property type="component" value="Unassembled WGS sequence"/>
</dbReference>
<name>A0AA41S4W8_PAPNU</name>
<feature type="non-terminal residue" evidence="1">
    <location>
        <position position="1"/>
    </location>
</feature>
<evidence type="ECO:0000313" key="2">
    <source>
        <dbReference type="Proteomes" id="UP001177140"/>
    </source>
</evidence>
<sequence length="60" mass="6693">MEKAAKDAGHQFSREDHKDSGYDWLLLPPSDTKILFFTIPNSDAFASDPTTRPKKANGVE</sequence>